<protein>
    <submittedName>
        <fullName evidence="2">Uncharacterized protein</fullName>
    </submittedName>
</protein>
<gene>
    <name evidence="2" type="ORF">K469DRAFT_688775</name>
</gene>
<evidence type="ECO:0000313" key="2">
    <source>
        <dbReference type="EMBL" id="KAF2184293.1"/>
    </source>
</evidence>
<sequence>MAQQAKRRAEKTELKDLLSESRDNSQAKAVAKREGRLRDENEKLKNEKIALPAQLKIKEAEREKEETNAEVEKNKLRLSLEEENSRLRCEYKELAAPTETLRTLVVVLEAIGTEQREEISTLEERNSK</sequence>
<feature type="compositionally biased region" description="Basic and acidic residues" evidence="1">
    <location>
        <begin position="10"/>
        <end position="45"/>
    </location>
</feature>
<feature type="region of interest" description="Disordered" evidence="1">
    <location>
        <begin position="1"/>
        <end position="45"/>
    </location>
</feature>
<evidence type="ECO:0000256" key="1">
    <source>
        <dbReference type="SAM" id="MobiDB-lite"/>
    </source>
</evidence>
<accession>A0A6A6DZ29</accession>
<dbReference type="AlphaFoldDB" id="A0A6A6DZ29"/>
<reference evidence="2" key="1">
    <citation type="journal article" date="2020" name="Stud. Mycol.">
        <title>101 Dothideomycetes genomes: a test case for predicting lifestyles and emergence of pathogens.</title>
        <authorList>
            <person name="Haridas S."/>
            <person name="Albert R."/>
            <person name="Binder M."/>
            <person name="Bloem J."/>
            <person name="Labutti K."/>
            <person name="Salamov A."/>
            <person name="Andreopoulos B."/>
            <person name="Baker S."/>
            <person name="Barry K."/>
            <person name="Bills G."/>
            <person name="Bluhm B."/>
            <person name="Cannon C."/>
            <person name="Castanera R."/>
            <person name="Culley D."/>
            <person name="Daum C."/>
            <person name="Ezra D."/>
            <person name="Gonzalez J."/>
            <person name="Henrissat B."/>
            <person name="Kuo A."/>
            <person name="Liang C."/>
            <person name="Lipzen A."/>
            <person name="Lutzoni F."/>
            <person name="Magnuson J."/>
            <person name="Mondo S."/>
            <person name="Nolan M."/>
            <person name="Ohm R."/>
            <person name="Pangilinan J."/>
            <person name="Park H.-J."/>
            <person name="Ramirez L."/>
            <person name="Alfaro M."/>
            <person name="Sun H."/>
            <person name="Tritt A."/>
            <person name="Yoshinaga Y."/>
            <person name="Zwiers L.-H."/>
            <person name="Turgeon B."/>
            <person name="Goodwin S."/>
            <person name="Spatafora J."/>
            <person name="Crous P."/>
            <person name="Grigoriev I."/>
        </authorList>
    </citation>
    <scope>NUCLEOTIDE SEQUENCE</scope>
    <source>
        <strain evidence="2">CBS 207.26</strain>
    </source>
</reference>
<keyword evidence="3" id="KW-1185">Reference proteome</keyword>
<dbReference type="EMBL" id="ML994638">
    <property type="protein sequence ID" value="KAF2184293.1"/>
    <property type="molecule type" value="Genomic_DNA"/>
</dbReference>
<evidence type="ECO:0000313" key="3">
    <source>
        <dbReference type="Proteomes" id="UP000800200"/>
    </source>
</evidence>
<proteinExistence type="predicted"/>
<name>A0A6A6DZ29_9PEZI</name>
<dbReference type="Proteomes" id="UP000800200">
    <property type="component" value="Unassembled WGS sequence"/>
</dbReference>
<organism evidence="2 3">
    <name type="scientific">Zopfia rhizophila CBS 207.26</name>
    <dbReference type="NCBI Taxonomy" id="1314779"/>
    <lineage>
        <taxon>Eukaryota</taxon>
        <taxon>Fungi</taxon>
        <taxon>Dikarya</taxon>
        <taxon>Ascomycota</taxon>
        <taxon>Pezizomycotina</taxon>
        <taxon>Dothideomycetes</taxon>
        <taxon>Dothideomycetes incertae sedis</taxon>
        <taxon>Zopfiaceae</taxon>
        <taxon>Zopfia</taxon>
    </lineage>
</organism>